<organism evidence="3">
    <name type="scientific">feces metagenome</name>
    <dbReference type="NCBI Taxonomy" id="1861841"/>
    <lineage>
        <taxon>unclassified sequences</taxon>
        <taxon>metagenomes</taxon>
        <taxon>organismal metagenomes</taxon>
    </lineage>
</organism>
<dbReference type="Pfam" id="PF03629">
    <property type="entry name" value="SASA"/>
    <property type="match status" value="1"/>
</dbReference>
<dbReference type="InterPro" id="IPR005181">
    <property type="entry name" value="SASA"/>
</dbReference>
<dbReference type="GO" id="GO:0005975">
    <property type="term" value="P:carbohydrate metabolic process"/>
    <property type="evidence" value="ECO:0007669"/>
    <property type="project" value="TreeGrafter"/>
</dbReference>
<dbReference type="PANTHER" id="PTHR22901">
    <property type="entry name" value="SIALATE O-ACETYLESTERASE"/>
    <property type="match status" value="1"/>
</dbReference>
<dbReference type="Gene3D" id="3.40.50.1110">
    <property type="entry name" value="SGNH hydrolase"/>
    <property type="match status" value="1"/>
</dbReference>
<dbReference type="SUPFAM" id="SSF52266">
    <property type="entry name" value="SGNH hydrolase"/>
    <property type="match status" value="1"/>
</dbReference>
<sequence>MGDNMVLQQQTDARLWGTAEPGSKITAQVSWSVSEVTAKTDRNGNWELFVATPAATFEPQWVKINDSNSTIQLNNVLIGEVWLCSGQSNMEMQLSGFSASPVEGSLEEIAFSSQYKGVRYLAVKKSASVKPAADAEGVWMECNPLTSPTFGAVAYFFASRLSKALNVPVGIINASWGGSVIEAWLNEEYLQTCEDIDLADASNSSINDMYKPMVMYNGMFKPASKYSVNGIIWYQGESNISIAREYYADRLTAMAELWRSDIGRGDIPFFIIELAPYDYYDGQYGLQDENGPRLREQQFLATKTIPNSAIIGTNDLAYPHEAPNVHPSKKREIGERCCYMAMNMAYGYPTVQAKNPSFASMTIDKDVVTVRFDNASTGFIAYDDIVGFEIAGEGKHWHKADVKFGWGGTVQLSSREVPNPVAVRYCFHDFMIGNLKSIAGLPVIPFRTDNWDN</sequence>
<reference evidence="3" key="2">
    <citation type="submission" date="2017-12" db="EMBL/GenBank/DDBJ databases">
        <title>Two new gene clusters involved in the degradation of lignocelluloses from the fecal microbiota of Tunisian dromedary.</title>
        <authorList>
            <person name="Rihab A."/>
            <person name="Elisabeth L."/>
            <person name="Gabrielle P.-V."/>
            <person name="Sahar T."/>
            <person name="Monia M."/>
            <person name="Fatma E."/>
            <person name="Samir B."/>
        </authorList>
    </citation>
    <scope>NUCLEOTIDE SEQUENCE</scope>
</reference>
<accession>A0A2I2K935</accession>
<name>A0A2I2K935_9ZZZZ</name>
<dbReference type="GO" id="GO:0001681">
    <property type="term" value="F:sialate O-acetylesterase activity"/>
    <property type="evidence" value="ECO:0007669"/>
    <property type="project" value="InterPro"/>
</dbReference>
<dbReference type="EMBL" id="LT796702">
    <property type="protein sequence ID" value="SJX74187.1"/>
    <property type="molecule type" value="Genomic_DNA"/>
</dbReference>
<keyword evidence="1" id="KW-0378">Hydrolase</keyword>
<evidence type="ECO:0000259" key="2">
    <source>
        <dbReference type="Pfam" id="PF03629"/>
    </source>
</evidence>
<proteinExistence type="predicted"/>
<dbReference type="AlphaFoldDB" id="A0A2I2K935"/>
<dbReference type="InterPro" id="IPR036514">
    <property type="entry name" value="SGNH_hydro_sf"/>
</dbReference>
<protein>
    <submittedName>
        <fullName evidence="3">Sialic acid-specific 9-O-acetylesterase</fullName>
    </submittedName>
</protein>
<dbReference type="InterPro" id="IPR039329">
    <property type="entry name" value="SIAE"/>
</dbReference>
<reference evidence="3" key="1">
    <citation type="submission" date="2017-02" db="EMBL/GenBank/DDBJ databases">
        <authorList>
            <person name="Peterson S.W."/>
        </authorList>
    </citation>
    <scope>NUCLEOTIDE SEQUENCE</scope>
</reference>
<dbReference type="PANTHER" id="PTHR22901:SF0">
    <property type="entry name" value="SIALATE O-ACETYLESTERASE"/>
    <property type="match status" value="1"/>
</dbReference>
<evidence type="ECO:0000256" key="1">
    <source>
        <dbReference type="ARBA" id="ARBA00022801"/>
    </source>
</evidence>
<evidence type="ECO:0000313" key="3">
    <source>
        <dbReference type="EMBL" id="SJX74187.1"/>
    </source>
</evidence>
<feature type="domain" description="Sialate O-acetylesterase" evidence="2">
    <location>
        <begin position="80"/>
        <end position="335"/>
    </location>
</feature>